<feature type="transmembrane region" description="Helical" evidence="2">
    <location>
        <begin position="179"/>
        <end position="197"/>
    </location>
</feature>
<evidence type="ECO:0000256" key="1">
    <source>
        <dbReference type="SAM" id="MobiDB-lite"/>
    </source>
</evidence>
<feature type="compositionally biased region" description="Basic and acidic residues" evidence="1">
    <location>
        <begin position="276"/>
        <end position="286"/>
    </location>
</feature>
<name>A0A371NR48_9MICO</name>
<proteinExistence type="predicted"/>
<protein>
    <submittedName>
        <fullName evidence="3">DUF998 domain-containing protein</fullName>
    </submittedName>
</protein>
<keyword evidence="4" id="KW-1185">Reference proteome</keyword>
<feature type="transmembrane region" description="Helical" evidence="2">
    <location>
        <begin position="128"/>
        <end position="147"/>
    </location>
</feature>
<reference evidence="3 4" key="1">
    <citation type="submission" date="2018-08" db="EMBL/GenBank/DDBJ databases">
        <title>Isolation, diversity and antifungal activity of Actinobacteria from cow dung.</title>
        <authorList>
            <person name="Ling L."/>
        </authorList>
    </citation>
    <scope>NUCLEOTIDE SEQUENCE [LARGE SCALE GENOMIC DNA]</scope>
    <source>
        <strain evidence="3 4">NEAU-LLE</strain>
    </source>
</reference>
<dbReference type="Pfam" id="PF06197">
    <property type="entry name" value="DUF998"/>
    <property type="match status" value="1"/>
</dbReference>
<sequence length="286" mass="30317">MILVMTTTRRPLLRAPRPTWVLCAAALLCLSIALSAAGTPDHGWWRLYFSRLGMTGDLSSGFFNGGLIVSGMVIAASAVPLRAVLTASATLAGRIPALLSLAVAGLGASLSGIGLFPLSVDPLAHDRATNGVVLSFAILLIVHRVGLWQVSRMLRIATLIAAPAILVGMGLLIAGWITLTVFEIVAFGAILAWVHLFERAVGGRTRGTRNNEGVREGTGEQETEGEPCSKPTFSMSRSAHRRVTCPLPVRSTSSCALRMIGTPGMTRAPSPTTSRRWPERIRSGSV</sequence>
<organism evidence="3 4">
    <name type="scientific">Microbacterium bovistercoris</name>
    <dbReference type="NCBI Taxonomy" id="2293570"/>
    <lineage>
        <taxon>Bacteria</taxon>
        <taxon>Bacillati</taxon>
        <taxon>Actinomycetota</taxon>
        <taxon>Actinomycetes</taxon>
        <taxon>Micrococcales</taxon>
        <taxon>Microbacteriaceae</taxon>
        <taxon>Microbacterium</taxon>
    </lineage>
</organism>
<feature type="transmembrane region" description="Helical" evidence="2">
    <location>
        <begin position="97"/>
        <end position="116"/>
    </location>
</feature>
<keyword evidence="2" id="KW-0472">Membrane</keyword>
<keyword evidence="2" id="KW-1133">Transmembrane helix</keyword>
<evidence type="ECO:0000313" key="3">
    <source>
        <dbReference type="EMBL" id="REJ04664.1"/>
    </source>
</evidence>
<feature type="region of interest" description="Disordered" evidence="1">
    <location>
        <begin position="260"/>
        <end position="286"/>
    </location>
</feature>
<dbReference type="AlphaFoldDB" id="A0A371NR48"/>
<dbReference type="EMBL" id="QUAB01000046">
    <property type="protein sequence ID" value="REJ04664.1"/>
    <property type="molecule type" value="Genomic_DNA"/>
</dbReference>
<evidence type="ECO:0000256" key="2">
    <source>
        <dbReference type="SAM" id="Phobius"/>
    </source>
</evidence>
<feature type="transmembrane region" description="Helical" evidence="2">
    <location>
        <begin position="61"/>
        <end position="85"/>
    </location>
</feature>
<dbReference type="Proteomes" id="UP000262172">
    <property type="component" value="Unassembled WGS sequence"/>
</dbReference>
<dbReference type="InterPro" id="IPR009339">
    <property type="entry name" value="DUF998"/>
</dbReference>
<keyword evidence="2" id="KW-0812">Transmembrane</keyword>
<evidence type="ECO:0000313" key="4">
    <source>
        <dbReference type="Proteomes" id="UP000262172"/>
    </source>
</evidence>
<accession>A0A371NR48</accession>
<feature type="transmembrane region" description="Helical" evidence="2">
    <location>
        <begin position="154"/>
        <end position="173"/>
    </location>
</feature>
<gene>
    <name evidence="3" type="ORF">DY023_14635</name>
</gene>
<feature type="region of interest" description="Disordered" evidence="1">
    <location>
        <begin position="205"/>
        <end position="235"/>
    </location>
</feature>
<comment type="caution">
    <text evidence="3">The sequence shown here is derived from an EMBL/GenBank/DDBJ whole genome shotgun (WGS) entry which is preliminary data.</text>
</comment>